<evidence type="ECO:0000256" key="7">
    <source>
        <dbReference type="SAM" id="MobiDB-lite"/>
    </source>
</evidence>
<evidence type="ECO:0000256" key="2">
    <source>
        <dbReference type="ARBA" id="ARBA00022692"/>
    </source>
</evidence>
<feature type="region of interest" description="Disordered" evidence="7">
    <location>
        <begin position="1"/>
        <end position="20"/>
    </location>
</feature>
<keyword evidence="5 8" id="KW-0472">Membrane</keyword>
<keyword evidence="4" id="KW-0443">Lipid metabolism</keyword>
<feature type="transmembrane region" description="Helical" evidence="8">
    <location>
        <begin position="144"/>
        <end position="162"/>
    </location>
</feature>
<evidence type="ECO:0000256" key="1">
    <source>
        <dbReference type="ARBA" id="ARBA00022679"/>
    </source>
</evidence>
<protein>
    <submittedName>
        <fullName evidence="9">Lysophospholipid acyltransferase LPEAT2</fullName>
    </submittedName>
</protein>
<organism evidence="9">
    <name type="scientific">Sesamum radiatum</name>
    <name type="common">Black benniseed</name>
    <dbReference type="NCBI Taxonomy" id="300843"/>
    <lineage>
        <taxon>Eukaryota</taxon>
        <taxon>Viridiplantae</taxon>
        <taxon>Streptophyta</taxon>
        <taxon>Embryophyta</taxon>
        <taxon>Tracheophyta</taxon>
        <taxon>Spermatophyta</taxon>
        <taxon>Magnoliopsida</taxon>
        <taxon>eudicotyledons</taxon>
        <taxon>Gunneridae</taxon>
        <taxon>Pentapetalae</taxon>
        <taxon>asterids</taxon>
        <taxon>lamiids</taxon>
        <taxon>Lamiales</taxon>
        <taxon>Pedaliaceae</taxon>
        <taxon>Sesamum</taxon>
    </lineage>
</organism>
<feature type="transmembrane region" description="Helical" evidence="8">
    <location>
        <begin position="93"/>
        <end position="123"/>
    </location>
</feature>
<evidence type="ECO:0000256" key="8">
    <source>
        <dbReference type="SAM" id="Phobius"/>
    </source>
</evidence>
<evidence type="ECO:0000256" key="3">
    <source>
        <dbReference type="ARBA" id="ARBA00022989"/>
    </source>
</evidence>
<dbReference type="EMBL" id="JACGWJ010000003">
    <property type="protein sequence ID" value="KAL0428962.1"/>
    <property type="molecule type" value="Genomic_DNA"/>
</dbReference>
<feature type="region of interest" description="Disordered" evidence="7">
    <location>
        <begin position="26"/>
        <end position="45"/>
    </location>
</feature>
<reference evidence="9" key="2">
    <citation type="journal article" date="2024" name="Plant">
        <title>Genomic evolution and insights into agronomic trait innovations of Sesamum species.</title>
        <authorList>
            <person name="Miao H."/>
            <person name="Wang L."/>
            <person name="Qu L."/>
            <person name="Liu H."/>
            <person name="Sun Y."/>
            <person name="Le M."/>
            <person name="Wang Q."/>
            <person name="Wei S."/>
            <person name="Zheng Y."/>
            <person name="Lin W."/>
            <person name="Duan Y."/>
            <person name="Cao H."/>
            <person name="Xiong S."/>
            <person name="Wang X."/>
            <person name="Wei L."/>
            <person name="Li C."/>
            <person name="Ma Q."/>
            <person name="Ju M."/>
            <person name="Zhao R."/>
            <person name="Li G."/>
            <person name="Mu C."/>
            <person name="Tian Q."/>
            <person name="Mei H."/>
            <person name="Zhang T."/>
            <person name="Gao T."/>
            <person name="Zhang H."/>
        </authorList>
    </citation>
    <scope>NUCLEOTIDE SEQUENCE</scope>
    <source>
        <strain evidence="9">G02</strain>
    </source>
</reference>
<keyword evidence="2 8" id="KW-0812">Transmembrane</keyword>
<keyword evidence="3 8" id="KW-1133">Transmembrane helix</keyword>
<comment type="caution">
    <text evidence="9">The sequence shown here is derived from an EMBL/GenBank/DDBJ whole genome shotgun (WGS) entry which is preliminary data.</text>
</comment>
<gene>
    <name evidence="9" type="ORF">Sradi_0522200</name>
</gene>
<keyword evidence="6 9" id="KW-0012">Acyltransferase</keyword>
<proteinExistence type="predicted"/>
<name>A0AAW2VIE8_SESRA</name>
<evidence type="ECO:0000256" key="6">
    <source>
        <dbReference type="ARBA" id="ARBA00023315"/>
    </source>
</evidence>
<feature type="compositionally biased region" description="Polar residues" evidence="7">
    <location>
        <begin position="34"/>
        <end position="45"/>
    </location>
</feature>
<evidence type="ECO:0000256" key="4">
    <source>
        <dbReference type="ARBA" id="ARBA00023098"/>
    </source>
</evidence>
<dbReference type="GO" id="GO:0006644">
    <property type="term" value="P:phospholipid metabolic process"/>
    <property type="evidence" value="ECO:0007669"/>
    <property type="project" value="TreeGrafter"/>
</dbReference>
<dbReference type="GO" id="GO:0071618">
    <property type="term" value="F:lysophosphatidylethanolamine acyltransferase activity"/>
    <property type="evidence" value="ECO:0007669"/>
    <property type="project" value="TreeGrafter"/>
</dbReference>
<dbReference type="PANTHER" id="PTHR23063:SF52">
    <property type="entry name" value="LYSOPHOSPHATIDYLCHOLINE ACYLTRANSFERASE"/>
    <property type="match status" value="1"/>
</dbReference>
<evidence type="ECO:0000256" key="5">
    <source>
        <dbReference type="ARBA" id="ARBA00023136"/>
    </source>
</evidence>
<evidence type="ECO:0000313" key="9">
    <source>
        <dbReference type="EMBL" id="KAL0428962.1"/>
    </source>
</evidence>
<sequence length="190" mass="21317">MASAAEDHTLSTPLLSSDHHHPDVVLTVHDQSDPPESTSVSDSNSQALFQQRDEDRHNPFAFIGASDGFEVPGSSTIDPFRNHTPSIEGLYEWVKILICLPVAVVRLVLFGLCLAVGYLATLLALHGWKDKQNPMPRWRCRLMWITRLCARAILFSFGYAYLSFKFDYVPKMNIYCSGRCPLSLGFVSEI</sequence>
<reference evidence="9" key="1">
    <citation type="submission" date="2020-06" db="EMBL/GenBank/DDBJ databases">
        <authorList>
            <person name="Li T."/>
            <person name="Hu X."/>
            <person name="Zhang T."/>
            <person name="Song X."/>
            <person name="Zhang H."/>
            <person name="Dai N."/>
            <person name="Sheng W."/>
            <person name="Hou X."/>
            <person name="Wei L."/>
        </authorList>
    </citation>
    <scope>NUCLEOTIDE SEQUENCE</scope>
    <source>
        <strain evidence="9">G02</strain>
        <tissue evidence="9">Leaf</tissue>
    </source>
</reference>
<dbReference type="AlphaFoldDB" id="A0AAW2VIE8"/>
<dbReference type="PANTHER" id="PTHR23063">
    <property type="entry name" value="PHOSPHOLIPID ACYLTRANSFERASE"/>
    <property type="match status" value="1"/>
</dbReference>
<keyword evidence="1" id="KW-0808">Transferase</keyword>
<accession>A0AAW2VIE8</accession>